<feature type="non-terminal residue" evidence="2">
    <location>
        <position position="489"/>
    </location>
</feature>
<reference evidence="2" key="1">
    <citation type="submission" date="2018-05" db="EMBL/GenBank/DDBJ databases">
        <authorList>
            <person name="Lanie J.A."/>
            <person name="Ng W.-L."/>
            <person name="Kazmierczak K.M."/>
            <person name="Andrzejewski T.M."/>
            <person name="Davidsen T.M."/>
            <person name="Wayne K.J."/>
            <person name="Tettelin H."/>
            <person name="Glass J.I."/>
            <person name="Rusch D."/>
            <person name="Podicherti R."/>
            <person name="Tsui H.-C.T."/>
            <person name="Winkler M.E."/>
        </authorList>
    </citation>
    <scope>NUCLEOTIDE SEQUENCE</scope>
</reference>
<feature type="compositionally biased region" description="Polar residues" evidence="1">
    <location>
        <begin position="280"/>
        <end position="292"/>
    </location>
</feature>
<dbReference type="AlphaFoldDB" id="A0A381ZBI4"/>
<feature type="compositionally biased region" description="Basic and acidic residues" evidence="1">
    <location>
        <begin position="210"/>
        <end position="279"/>
    </location>
</feature>
<accession>A0A381ZBI4</accession>
<feature type="compositionally biased region" description="Basic and acidic residues" evidence="1">
    <location>
        <begin position="89"/>
        <end position="147"/>
    </location>
</feature>
<proteinExistence type="predicted"/>
<gene>
    <name evidence="2" type="ORF">METZ01_LOCUS139500</name>
</gene>
<dbReference type="EMBL" id="UINC01020690">
    <property type="protein sequence ID" value="SVA86646.1"/>
    <property type="molecule type" value="Genomic_DNA"/>
</dbReference>
<name>A0A381ZBI4_9ZZZZ</name>
<sequence length="489" mass="54857">MQSFKQHIEGEDEDLNKNSSKPIDPAKPIDEATAGDLLIGLGAAGGLLAMKKAWDTFGKGTKLQAKLHALNPFQTQKDKAAVAKDIEDKRKGDVEDAKTILDDPDASEKDKAKAQKTLDKKQTGDEKEAQATADKEKGEKDRIKRGDLTPAEIAQKKIDKANKAQGEKDTLAKADELDVKTQADAQAFFDKHDRAPAGYQEYPDESGEVLDTKTVEKNKEIDRKKREADAEIEREKKKKGDEEDQARKDHERWKEDEKRKERDKAKKDAEDANKDKDKTQNTSYKPEGNMTITESNELQAIMALDDEGIKAEINRKGEVVVKKRDLKKAEKALKKSFRKGGQPKLVGEDVELDEGLKPLDKSVIDAFYYKKEKAGKLVSTDGDSLEKNGMGGGTIAQWLDPSGKIAIGTHVDSKSTESILKYMKKSIPKGNFDKISYKKYFGEEVQRPRSAYEVVSKARNKITEAIDRHAAVELYNFMQNERDLQRQKD</sequence>
<feature type="region of interest" description="Disordered" evidence="1">
    <location>
        <begin position="89"/>
        <end position="292"/>
    </location>
</feature>
<feature type="compositionally biased region" description="Basic and acidic residues" evidence="1">
    <location>
        <begin position="154"/>
        <end position="181"/>
    </location>
</feature>
<feature type="region of interest" description="Disordered" evidence="1">
    <location>
        <begin position="1"/>
        <end position="29"/>
    </location>
</feature>
<organism evidence="2">
    <name type="scientific">marine metagenome</name>
    <dbReference type="NCBI Taxonomy" id="408172"/>
    <lineage>
        <taxon>unclassified sequences</taxon>
        <taxon>metagenomes</taxon>
        <taxon>ecological metagenomes</taxon>
    </lineage>
</organism>
<protein>
    <submittedName>
        <fullName evidence="2">Uncharacterized protein</fullName>
    </submittedName>
</protein>
<evidence type="ECO:0000256" key="1">
    <source>
        <dbReference type="SAM" id="MobiDB-lite"/>
    </source>
</evidence>
<evidence type="ECO:0000313" key="2">
    <source>
        <dbReference type="EMBL" id="SVA86646.1"/>
    </source>
</evidence>